<dbReference type="InterPro" id="IPR036388">
    <property type="entry name" value="WH-like_DNA-bd_sf"/>
</dbReference>
<comment type="caution">
    <text evidence="2">The sequence shown here is derived from an EMBL/GenBank/DDBJ whole genome shotgun (WGS) entry which is preliminary data.</text>
</comment>
<feature type="region of interest" description="Disordered" evidence="1">
    <location>
        <begin position="162"/>
        <end position="225"/>
    </location>
</feature>
<sequence length="225" mass="25798">MPPSLQQQQDRQARHRLAVLRHVEEFTGNVALTCRYYGISRTCFYKWLRRYQDEGLEGLRDRSSKPHHCPHATEADVVNKICYLRRHYHFGPMKIKMYLKRYHDIDIACSAVYRILKKLGMNRLPASQRYKRHDKRYTRYEKQLPGKRVQIDVKFIEPIGLPEQAPGGASDRYPAEAAAPSEVLPSSPSTTAPGCECSGSTRDAIRRPPCSSSTTSWSACRSASR</sequence>
<feature type="compositionally biased region" description="Low complexity" evidence="1">
    <location>
        <begin position="207"/>
        <end position="225"/>
    </location>
</feature>
<dbReference type="RefSeq" id="WP_229875028.1">
    <property type="nucleotide sequence ID" value="NZ_BMRL01000002.1"/>
</dbReference>
<evidence type="ECO:0000313" key="3">
    <source>
        <dbReference type="Proteomes" id="UP000613974"/>
    </source>
</evidence>
<protein>
    <recommendedName>
        <fullName evidence="4">Transposase</fullName>
    </recommendedName>
</protein>
<dbReference type="Proteomes" id="UP000613974">
    <property type="component" value="Unassembled WGS sequence"/>
</dbReference>
<name>A0ABQ3SPG0_9ACTN</name>
<evidence type="ECO:0000313" key="2">
    <source>
        <dbReference type="EMBL" id="GHI70031.1"/>
    </source>
</evidence>
<accession>A0ABQ3SPG0</accession>
<organism evidence="2 3">
    <name type="scientific">Streptomyces nojiriensis</name>
    <dbReference type="NCBI Taxonomy" id="66374"/>
    <lineage>
        <taxon>Bacteria</taxon>
        <taxon>Bacillati</taxon>
        <taxon>Actinomycetota</taxon>
        <taxon>Actinomycetes</taxon>
        <taxon>Kitasatosporales</taxon>
        <taxon>Streptomycetaceae</taxon>
        <taxon>Streptomyces</taxon>
    </lineage>
</organism>
<dbReference type="Pfam" id="PF13565">
    <property type="entry name" value="HTH_32"/>
    <property type="match status" value="1"/>
</dbReference>
<gene>
    <name evidence="2" type="ORF">Snoj_39490</name>
</gene>
<dbReference type="InterPro" id="IPR009057">
    <property type="entry name" value="Homeodomain-like_sf"/>
</dbReference>
<proteinExistence type="predicted"/>
<evidence type="ECO:0000256" key="1">
    <source>
        <dbReference type="SAM" id="MobiDB-lite"/>
    </source>
</evidence>
<dbReference type="Gene3D" id="1.10.10.10">
    <property type="entry name" value="Winged helix-like DNA-binding domain superfamily/Winged helix DNA-binding domain"/>
    <property type="match status" value="1"/>
</dbReference>
<keyword evidence="3" id="KW-1185">Reference proteome</keyword>
<dbReference type="SUPFAM" id="SSF46689">
    <property type="entry name" value="Homeodomain-like"/>
    <property type="match status" value="1"/>
</dbReference>
<dbReference type="EMBL" id="BNEC01000005">
    <property type="protein sequence ID" value="GHI70031.1"/>
    <property type="molecule type" value="Genomic_DNA"/>
</dbReference>
<reference evidence="3" key="1">
    <citation type="submission" date="2023-07" db="EMBL/GenBank/DDBJ databases">
        <title>Whole genome shotgun sequence of Streptomyces nojiriensis NBRC 13794.</title>
        <authorList>
            <person name="Komaki H."/>
            <person name="Tamura T."/>
        </authorList>
    </citation>
    <scope>NUCLEOTIDE SEQUENCE [LARGE SCALE GENOMIC DNA]</scope>
    <source>
        <strain evidence="3">NBRC 13794</strain>
    </source>
</reference>
<evidence type="ECO:0008006" key="4">
    <source>
        <dbReference type="Google" id="ProtNLM"/>
    </source>
</evidence>